<dbReference type="Proteomes" id="UP000248863">
    <property type="component" value="Unassembled WGS sequence"/>
</dbReference>
<gene>
    <name evidence="1" type="ORF">CH338_18295</name>
</gene>
<dbReference type="PIRSF" id="PIRSF035865">
    <property type="entry name" value="UCP035865"/>
    <property type="match status" value="1"/>
</dbReference>
<evidence type="ECO:0000313" key="2">
    <source>
        <dbReference type="Proteomes" id="UP000248863"/>
    </source>
</evidence>
<organism evidence="1 2">
    <name type="scientific">Rhodoplanes elegans</name>
    <dbReference type="NCBI Taxonomy" id="29408"/>
    <lineage>
        <taxon>Bacteria</taxon>
        <taxon>Pseudomonadati</taxon>
        <taxon>Pseudomonadota</taxon>
        <taxon>Alphaproteobacteria</taxon>
        <taxon>Hyphomicrobiales</taxon>
        <taxon>Nitrobacteraceae</taxon>
        <taxon>Rhodoplanes</taxon>
    </lineage>
</organism>
<dbReference type="InterPro" id="IPR014598">
    <property type="entry name" value="UCP035865"/>
</dbReference>
<protein>
    <recommendedName>
        <fullName evidence="3">DUF2336 domain-containing protein</fullName>
    </recommendedName>
</protein>
<dbReference type="OrthoDB" id="9798569at2"/>
<keyword evidence="2" id="KW-1185">Reference proteome</keyword>
<dbReference type="Pfam" id="PF10098">
    <property type="entry name" value="DUF2336"/>
    <property type="match status" value="1"/>
</dbReference>
<dbReference type="RefSeq" id="WP_111358565.1">
    <property type="nucleotide sequence ID" value="NZ_NHSK01000089.1"/>
</dbReference>
<name>A0A327KFB1_9BRAD</name>
<accession>A0A327KFB1</accession>
<reference evidence="1 2" key="1">
    <citation type="submission" date="2017-07" db="EMBL/GenBank/DDBJ databases">
        <title>Draft Genome Sequences of Select Purple Nonsulfur Bacteria.</title>
        <authorList>
            <person name="Lasarre B."/>
            <person name="Mckinlay J.B."/>
        </authorList>
    </citation>
    <scope>NUCLEOTIDE SEQUENCE [LARGE SCALE GENOMIC DNA]</scope>
    <source>
        <strain evidence="1 2">DSM 11907</strain>
    </source>
</reference>
<evidence type="ECO:0000313" key="1">
    <source>
        <dbReference type="EMBL" id="RAI36012.1"/>
    </source>
</evidence>
<dbReference type="InterPro" id="IPR019285">
    <property type="entry name" value="DUF2336"/>
</dbReference>
<evidence type="ECO:0008006" key="3">
    <source>
        <dbReference type="Google" id="ProtNLM"/>
    </source>
</evidence>
<comment type="caution">
    <text evidence="1">The sequence shown here is derived from an EMBL/GenBank/DDBJ whole genome shotgun (WGS) entry which is preliminary data.</text>
</comment>
<sequence length="388" mass="41163">MIVRQFLQWVRTAPAGERAEATSALARAYLYSDLPDDERDAVEGVLVMLAEDVSPLVRGALAGVLAPSREAPSTVVHLLAHDRPDIAAVVLASSPLFIDAELVDLAATGGDTVQTAIAGRAPLPRAVAAAIAEVGGPEACLVLIENPQAEIASLSFARLVERFGDLGAMREALLGRPDLPVACRQALIARLSATLAAFVSGRSWMDGSHARTVAREACEKATVALAARAGEEGAAPLVRHLRASGQLTAGLILRALLSGNVGLFEEALAELAGLPLRRVRLLIHDRTGVGFRAIFSRAGLPGSTFPAFRFALEAWREGPDLDGAARLHRRMVERVLTACGQSDIGEVEPLLALLRRFAAEAAREEALIACEKLEQELVADLMRIRLAA</sequence>
<dbReference type="AlphaFoldDB" id="A0A327KFB1"/>
<proteinExistence type="predicted"/>
<dbReference type="EMBL" id="NPEU01000235">
    <property type="protein sequence ID" value="RAI36012.1"/>
    <property type="molecule type" value="Genomic_DNA"/>
</dbReference>